<evidence type="ECO:0000313" key="6">
    <source>
        <dbReference type="EMBL" id="EDO45906.1"/>
    </source>
</evidence>
<keyword evidence="7" id="KW-1185">Reference proteome</keyword>
<evidence type="ECO:0000259" key="5">
    <source>
        <dbReference type="PROSITE" id="PS50102"/>
    </source>
</evidence>
<dbReference type="AlphaFoldDB" id="A7RRY1"/>
<dbReference type="HOGENOM" id="CLU_025741_3_2_1"/>
<evidence type="ECO:0000256" key="4">
    <source>
        <dbReference type="PROSITE-ProRule" id="PRU00176"/>
    </source>
</evidence>
<sequence>MAEENSVNTTKDINATLALDSDKQKEFEDKVKKIKPKGDEDELSPGVIYLGHIPHGFFENEIKKFFEQFGTVNRIRLSRSKKSARSKGYAFVEFACDEVAKIAADTMHNYMMFGRLLKCKVVPNEKIHPRLWKGSNRKFRHVPRRQIDIDRHNKVKTQNEHEKQVSNLLKKETRKRKKLEKLGIPYEFPGYAGEAEETQPKHKRFDED</sequence>
<dbReference type="GO" id="GO:0003723">
    <property type="term" value="F:RNA binding"/>
    <property type="evidence" value="ECO:0000318"/>
    <property type="project" value="GO_Central"/>
</dbReference>
<name>A7RRY1_NEMVE</name>
<evidence type="ECO:0000256" key="2">
    <source>
        <dbReference type="ARBA" id="ARBA00022884"/>
    </source>
</evidence>
<dbReference type="CDD" id="cd12307">
    <property type="entry name" value="RRM_NIFK_like"/>
    <property type="match status" value="1"/>
</dbReference>
<evidence type="ECO:0000256" key="1">
    <source>
        <dbReference type="ARBA" id="ARBA00004604"/>
    </source>
</evidence>
<dbReference type="eggNOG" id="KOG4208">
    <property type="taxonomic scope" value="Eukaryota"/>
</dbReference>
<evidence type="ECO:0000256" key="3">
    <source>
        <dbReference type="ARBA" id="ARBA00023242"/>
    </source>
</evidence>
<dbReference type="PANTHER" id="PTHR46754">
    <property type="entry name" value="MKI67 FHA DOMAIN-INTERACTING NUCLEOLAR PHOSPHOPROTEIN"/>
    <property type="match status" value="1"/>
</dbReference>
<gene>
    <name evidence="6" type="ORF">NEMVEDRAFT_v1g181320</name>
</gene>
<dbReference type="Gene3D" id="3.30.70.330">
    <property type="match status" value="1"/>
</dbReference>
<dbReference type="InParanoid" id="A7RRY1"/>
<dbReference type="PhylomeDB" id="A7RRY1"/>
<dbReference type="Proteomes" id="UP000001593">
    <property type="component" value="Unassembled WGS sequence"/>
</dbReference>
<dbReference type="OMA" id="FYEKQMK"/>
<reference evidence="6 7" key="1">
    <citation type="journal article" date="2007" name="Science">
        <title>Sea anemone genome reveals ancestral eumetazoan gene repertoire and genomic organization.</title>
        <authorList>
            <person name="Putnam N.H."/>
            <person name="Srivastava M."/>
            <person name="Hellsten U."/>
            <person name="Dirks B."/>
            <person name="Chapman J."/>
            <person name="Salamov A."/>
            <person name="Terry A."/>
            <person name="Shapiro H."/>
            <person name="Lindquist E."/>
            <person name="Kapitonov V.V."/>
            <person name="Jurka J."/>
            <person name="Genikhovich G."/>
            <person name="Grigoriev I.V."/>
            <person name="Lucas S.M."/>
            <person name="Steele R.E."/>
            <person name="Finnerty J.R."/>
            <person name="Technau U."/>
            <person name="Martindale M.Q."/>
            <person name="Rokhsar D.S."/>
        </authorList>
    </citation>
    <scope>NUCLEOTIDE SEQUENCE [LARGE SCALE GENOMIC DNA]</scope>
    <source>
        <strain evidence="7">CH2 X CH6</strain>
    </source>
</reference>
<dbReference type="STRING" id="45351.A7RRY1"/>
<keyword evidence="2 4" id="KW-0694">RNA-binding</keyword>
<dbReference type="Pfam" id="PF00076">
    <property type="entry name" value="RRM_1"/>
    <property type="match status" value="1"/>
</dbReference>
<organism evidence="6 7">
    <name type="scientific">Nematostella vectensis</name>
    <name type="common">Starlet sea anemone</name>
    <dbReference type="NCBI Taxonomy" id="45351"/>
    <lineage>
        <taxon>Eukaryota</taxon>
        <taxon>Metazoa</taxon>
        <taxon>Cnidaria</taxon>
        <taxon>Anthozoa</taxon>
        <taxon>Hexacorallia</taxon>
        <taxon>Actiniaria</taxon>
        <taxon>Edwardsiidae</taxon>
        <taxon>Nematostella</taxon>
    </lineage>
</organism>
<comment type="subcellular location">
    <subcellularLocation>
        <location evidence="1">Nucleus</location>
        <location evidence="1">Nucleolus</location>
    </subcellularLocation>
</comment>
<dbReference type="InterPro" id="IPR035979">
    <property type="entry name" value="RBD_domain_sf"/>
</dbReference>
<protein>
    <recommendedName>
        <fullName evidence="5">RRM domain-containing protein</fullName>
    </recommendedName>
</protein>
<feature type="domain" description="RRM" evidence="5">
    <location>
        <begin position="46"/>
        <end position="124"/>
    </location>
</feature>
<dbReference type="InterPro" id="IPR000504">
    <property type="entry name" value="RRM_dom"/>
</dbReference>
<proteinExistence type="predicted"/>
<dbReference type="EMBL" id="DS469532">
    <property type="protein sequence ID" value="EDO45906.1"/>
    <property type="molecule type" value="Genomic_DNA"/>
</dbReference>
<dbReference type="InterPro" id="IPR012677">
    <property type="entry name" value="Nucleotide-bd_a/b_plait_sf"/>
</dbReference>
<dbReference type="KEGG" id="nve:5517979"/>
<dbReference type="SUPFAM" id="SSF54928">
    <property type="entry name" value="RNA-binding domain, RBD"/>
    <property type="match status" value="1"/>
</dbReference>
<keyword evidence="3" id="KW-0539">Nucleus</keyword>
<dbReference type="SMART" id="SM00360">
    <property type="entry name" value="RRM"/>
    <property type="match status" value="1"/>
</dbReference>
<evidence type="ECO:0000313" key="7">
    <source>
        <dbReference type="Proteomes" id="UP000001593"/>
    </source>
</evidence>
<dbReference type="GO" id="GO:0005730">
    <property type="term" value="C:nucleolus"/>
    <property type="evidence" value="ECO:0000318"/>
    <property type="project" value="GO_Central"/>
</dbReference>
<dbReference type="OrthoDB" id="21467at2759"/>
<dbReference type="PROSITE" id="PS50102">
    <property type="entry name" value="RRM"/>
    <property type="match status" value="1"/>
</dbReference>
<accession>A7RRY1</accession>